<evidence type="ECO:0000313" key="2">
    <source>
        <dbReference type="Proteomes" id="UP001597139"/>
    </source>
</evidence>
<evidence type="ECO:0000313" key="1">
    <source>
        <dbReference type="EMBL" id="MFD1565864.1"/>
    </source>
</evidence>
<accession>A0ABD6BML4</accession>
<proteinExistence type="predicted"/>
<name>A0ABD6BML4_9EURY</name>
<reference evidence="1 2" key="1">
    <citation type="journal article" date="2019" name="Int. J. Syst. Evol. Microbiol.">
        <title>The Global Catalogue of Microorganisms (GCM) 10K type strain sequencing project: providing services to taxonomists for standard genome sequencing and annotation.</title>
        <authorList>
            <consortium name="The Broad Institute Genomics Platform"/>
            <consortium name="The Broad Institute Genome Sequencing Center for Infectious Disease"/>
            <person name="Wu L."/>
            <person name="Ma J."/>
        </authorList>
    </citation>
    <scope>NUCLEOTIDE SEQUENCE [LARGE SCALE GENOMIC DNA]</scope>
    <source>
        <strain evidence="1 2">CGMCC 1.12859</strain>
    </source>
</reference>
<dbReference type="InterPro" id="IPR046037">
    <property type="entry name" value="DUF5995"/>
</dbReference>
<keyword evidence="2" id="KW-1185">Reference proteome</keyword>
<dbReference type="Pfam" id="PF19458">
    <property type="entry name" value="DUF5995"/>
    <property type="match status" value="1"/>
</dbReference>
<feature type="non-terminal residue" evidence="1">
    <location>
        <position position="1"/>
    </location>
</feature>
<comment type="caution">
    <text evidence="1">The sequence shown here is derived from an EMBL/GenBank/DDBJ whole genome shotgun (WGS) entry which is preliminary data.</text>
</comment>
<gene>
    <name evidence="1" type="ORF">ACFSAU_00005</name>
</gene>
<organism evidence="1 2">
    <name type="scientific">Halolamina litorea</name>
    <dbReference type="NCBI Taxonomy" id="1515593"/>
    <lineage>
        <taxon>Archaea</taxon>
        <taxon>Methanobacteriati</taxon>
        <taxon>Methanobacteriota</taxon>
        <taxon>Stenosarchaea group</taxon>
        <taxon>Halobacteria</taxon>
        <taxon>Halobacteriales</taxon>
        <taxon>Haloferacaceae</taxon>
    </lineage>
</organism>
<sequence>AAERFRDPAWVADYLTAFANRYRTALLAYERSRRDRVPGSWLLAFDAAISGETLVTQDAVLGINAHVTHDLALALTDVGIDPRPARRADHDAVNAVLASLVDVEQALLASRYAPGLADLDAAGGRLDERLAFLTLAEGRDWAWQCAVALADRGPAVDRAVRWLLETVARGAGRLILQPPPDQFAALERAEEG</sequence>
<dbReference type="RefSeq" id="WP_379821000.1">
    <property type="nucleotide sequence ID" value="NZ_JBHUCZ010000001.1"/>
</dbReference>
<dbReference type="AlphaFoldDB" id="A0ABD6BML4"/>
<dbReference type="Proteomes" id="UP001597139">
    <property type="component" value="Unassembled WGS sequence"/>
</dbReference>
<protein>
    <submittedName>
        <fullName evidence="1">DUF5995 family protein</fullName>
    </submittedName>
</protein>
<dbReference type="EMBL" id="JBHUCZ010000001">
    <property type="protein sequence ID" value="MFD1565864.1"/>
    <property type="molecule type" value="Genomic_DNA"/>
</dbReference>